<sequence>MPFTKYSSIFTPDDLEILQKVFDKLCTERRLALKDGDQRERLALEVMDAFQNGFTDDVELWRLFSKRRTAIA</sequence>
<name>A0A1I4FNT5_9HYPH</name>
<evidence type="ECO:0000313" key="1">
    <source>
        <dbReference type="EMBL" id="SFL19109.1"/>
    </source>
</evidence>
<proteinExistence type="predicted"/>
<evidence type="ECO:0000313" key="2">
    <source>
        <dbReference type="Proteomes" id="UP000323300"/>
    </source>
</evidence>
<keyword evidence="2" id="KW-1185">Reference proteome</keyword>
<reference evidence="1 2" key="1">
    <citation type="submission" date="2016-10" db="EMBL/GenBank/DDBJ databases">
        <authorList>
            <person name="Varghese N."/>
            <person name="Submissions S."/>
        </authorList>
    </citation>
    <scope>NUCLEOTIDE SEQUENCE [LARGE SCALE GENOMIC DNA]</scope>
    <source>
        <strain evidence="1 2">DSM 21822</strain>
    </source>
</reference>
<dbReference type="EMBL" id="FOSL01000052">
    <property type="protein sequence ID" value="SFL19109.1"/>
    <property type="molecule type" value="Genomic_DNA"/>
</dbReference>
<dbReference type="AlphaFoldDB" id="A0A1I4FNT5"/>
<gene>
    <name evidence="1" type="ORF">SAMN04488498_1521</name>
</gene>
<dbReference type="RefSeq" id="WP_188130645.1">
    <property type="nucleotide sequence ID" value="NZ_BSPE01000001.1"/>
</dbReference>
<organism evidence="1 2">
    <name type="scientific">Neomesorhizobium albiziae</name>
    <dbReference type="NCBI Taxonomy" id="335020"/>
    <lineage>
        <taxon>Bacteria</taxon>
        <taxon>Pseudomonadati</taxon>
        <taxon>Pseudomonadota</taxon>
        <taxon>Alphaproteobacteria</taxon>
        <taxon>Hyphomicrobiales</taxon>
        <taxon>Phyllobacteriaceae</taxon>
        <taxon>Neomesorhizobium</taxon>
    </lineage>
</organism>
<protein>
    <submittedName>
        <fullName evidence="1">Uncharacterized protein</fullName>
    </submittedName>
</protein>
<dbReference type="Proteomes" id="UP000323300">
    <property type="component" value="Unassembled WGS sequence"/>
</dbReference>
<accession>A0A1I4FNT5</accession>